<dbReference type="STRING" id="282683.SAMN04488105_11748"/>
<feature type="transmembrane region" description="Helical" evidence="6">
    <location>
        <begin position="86"/>
        <end position="106"/>
    </location>
</feature>
<evidence type="ECO:0000313" key="8">
    <source>
        <dbReference type="Proteomes" id="UP000198994"/>
    </source>
</evidence>
<feature type="transmembrane region" description="Helical" evidence="6">
    <location>
        <begin position="118"/>
        <end position="139"/>
    </location>
</feature>
<feature type="transmembrane region" description="Helical" evidence="6">
    <location>
        <begin position="61"/>
        <end position="80"/>
    </location>
</feature>
<dbReference type="Proteomes" id="UP000198994">
    <property type="component" value="Unassembled WGS sequence"/>
</dbReference>
<organism evidence="7 8">
    <name type="scientific">Salipiger thiooxidans</name>
    <dbReference type="NCBI Taxonomy" id="282683"/>
    <lineage>
        <taxon>Bacteria</taxon>
        <taxon>Pseudomonadati</taxon>
        <taxon>Pseudomonadota</taxon>
        <taxon>Alphaproteobacteria</taxon>
        <taxon>Rhodobacterales</taxon>
        <taxon>Roseobacteraceae</taxon>
        <taxon>Salipiger</taxon>
    </lineage>
</organism>
<dbReference type="GO" id="GO:0005886">
    <property type="term" value="C:plasma membrane"/>
    <property type="evidence" value="ECO:0007669"/>
    <property type="project" value="UniProtKB-SubCell"/>
</dbReference>
<evidence type="ECO:0000256" key="3">
    <source>
        <dbReference type="ARBA" id="ARBA00022692"/>
    </source>
</evidence>
<keyword evidence="3 6" id="KW-0812">Transmembrane</keyword>
<comment type="subcellular location">
    <subcellularLocation>
        <location evidence="1">Cell membrane</location>
        <topology evidence="1">Multi-pass membrane protein</topology>
    </subcellularLocation>
</comment>
<feature type="transmembrane region" description="Helical" evidence="6">
    <location>
        <begin position="159"/>
        <end position="181"/>
    </location>
</feature>
<dbReference type="RefSeq" id="WP_242661818.1">
    <property type="nucleotide sequence ID" value="NZ_FNAV01000017.1"/>
</dbReference>
<feature type="transmembrane region" description="Helical" evidence="6">
    <location>
        <begin position="33"/>
        <end position="54"/>
    </location>
</feature>
<keyword evidence="2" id="KW-1003">Cell membrane</keyword>
<sequence length="189" mass="19926">MIRGRWLLAALAVLALAWGPEWDRILDPFPGHMLRHMLLVAVVAPLLALGLPVLGRFAPPVTLAAALEFLVVWAFHLPALHVPAQLMPGAFALEQAAFLLAGIAVWSSALPPTHPLAGAGGLLLTSMHMTFLGALLIFAPEPLYPPEICGPDPVAGQQAGGILMLVIGTPIYLVGGLILTARTLREQPA</sequence>
<dbReference type="InterPro" id="IPR019108">
    <property type="entry name" value="Caa3_assmbl_CtaG-rel"/>
</dbReference>
<evidence type="ECO:0000313" key="7">
    <source>
        <dbReference type="EMBL" id="SDF32351.1"/>
    </source>
</evidence>
<evidence type="ECO:0000256" key="6">
    <source>
        <dbReference type="SAM" id="Phobius"/>
    </source>
</evidence>
<proteinExistence type="predicted"/>
<keyword evidence="8" id="KW-1185">Reference proteome</keyword>
<name>A0A1G7K5V1_9RHOB</name>
<evidence type="ECO:0000256" key="2">
    <source>
        <dbReference type="ARBA" id="ARBA00022475"/>
    </source>
</evidence>
<dbReference type="Pfam" id="PF09678">
    <property type="entry name" value="Caa3_CtaG"/>
    <property type="match status" value="1"/>
</dbReference>
<reference evidence="8" key="1">
    <citation type="submission" date="2016-10" db="EMBL/GenBank/DDBJ databases">
        <authorList>
            <person name="Varghese N."/>
            <person name="Submissions S."/>
        </authorList>
    </citation>
    <scope>NUCLEOTIDE SEQUENCE [LARGE SCALE GENOMIC DNA]</scope>
    <source>
        <strain evidence="8">DSM 10146</strain>
    </source>
</reference>
<keyword evidence="4 6" id="KW-1133">Transmembrane helix</keyword>
<protein>
    <submittedName>
        <fullName evidence="7">Cytochrome c oxidase assembly factor CtaG</fullName>
    </submittedName>
</protein>
<evidence type="ECO:0000256" key="4">
    <source>
        <dbReference type="ARBA" id="ARBA00022989"/>
    </source>
</evidence>
<evidence type="ECO:0000256" key="1">
    <source>
        <dbReference type="ARBA" id="ARBA00004651"/>
    </source>
</evidence>
<evidence type="ECO:0000256" key="5">
    <source>
        <dbReference type="ARBA" id="ARBA00023136"/>
    </source>
</evidence>
<dbReference type="AlphaFoldDB" id="A0A1G7K5V1"/>
<dbReference type="EMBL" id="FNAV01000017">
    <property type="protein sequence ID" value="SDF32351.1"/>
    <property type="molecule type" value="Genomic_DNA"/>
</dbReference>
<keyword evidence="5 6" id="KW-0472">Membrane</keyword>
<gene>
    <name evidence="7" type="ORF">SAMN04488105_11748</name>
</gene>
<accession>A0A1G7K5V1</accession>